<accession>W0RVQ5</accession>
<dbReference type="InterPro" id="IPR016169">
    <property type="entry name" value="FAD-bd_PCMH_sub2"/>
</dbReference>
<evidence type="ECO:0000256" key="4">
    <source>
        <dbReference type="ARBA" id="ARBA00022827"/>
    </source>
</evidence>
<dbReference type="PATRIC" id="fig|861299.3.peg.6186"/>
<evidence type="ECO:0000313" key="7">
    <source>
        <dbReference type="EMBL" id="AHG93663.1"/>
    </source>
</evidence>
<geneLocation type="plasmid" evidence="7 8">
    <name>2</name>
</geneLocation>
<evidence type="ECO:0000256" key="1">
    <source>
        <dbReference type="ARBA" id="ARBA00001974"/>
    </source>
</evidence>
<dbReference type="InterPro" id="IPR012951">
    <property type="entry name" value="BBE"/>
</dbReference>
<dbReference type="Gene3D" id="3.30.43.10">
    <property type="entry name" value="Uridine Diphospho-n-acetylenolpyruvylglucosamine Reductase, domain 2"/>
    <property type="match status" value="1"/>
</dbReference>
<comment type="similarity">
    <text evidence="2">Belongs to the oxygen-dependent FAD-linked oxidoreductase family.</text>
</comment>
<dbReference type="Pfam" id="PF08031">
    <property type="entry name" value="BBE"/>
    <property type="match status" value="1"/>
</dbReference>
<dbReference type="HOGENOM" id="CLU_018354_10_0_0"/>
<dbReference type="Gene3D" id="3.40.462.20">
    <property type="match status" value="1"/>
</dbReference>
<dbReference type="PROSITE" id="PS51387">
    <property type="entry name" value="FAD_PCMH"/>
    <property type="match status" value="1"/>
</dbReference>
<feature type="domain" description="FAD-binding PCMH-type" evidence="6">
    <location>
        <begin position="43"/>
        <end position="213"/>
    </location>
</feature>
<dbReference type="InterPro" id="IPR036318">
    <property type="entry name" value="FAD-bd_PCMH-like_sf"/>
</dbReference>
<dbReference type="RefSeq" id="WP_025414957.1">
    <property type="nucleotide sequence ID" value="NZ_CP007130.1"/>
</dbReference>
<gene>
    <name evidence="7" type="ORF">J421_6128</name>
</gene>
<dbReference type="InParanoid" id="W0RVQ5"/>
<dbReference type="PROSITE" id="PS00862">
    <property type="entry name" value="OX2_COVAL_FAD"/>
    <property type="match status" value="1"/>
</dbReference>
<dbReference type="FunCoup" id="W0RVQ5">
    <property type="interactions" value="82"/>
</dbReference>
<dbReference type="PANTHER" id="PTHR42973">
    <property type="entry name" value="BINDING OXIDOREDUCTASE, PUTATIVE (AFU_ORTHOLOGUE AFUA_1G17690)-RELATED"/>
    <property type="match status" value="1"/>
</dbReference>
<sequence length="461" mass="49164">MEPLTTATVPMSSYDPTAVLPGTVIRPGDASYDDARRLWNGMIDRRPALIVRCRDAQEVRAAVVAARARGLPVAVRGGGHNAAGLALCDDGLVIDLSQMRGVTVDPDARTARVEGGATWADVDAATQAHGLAVTGGAISTTGVGGLTLGGGIGWLMRRQGLACDNLVAAELVTADGHAVRASDHENPDLLWGLRGGGGNFGVVTAFTFRLQPLDGVVSGLLVHPLARAKEVLRFYREFTRSAPDTLTVFAGLLTSPEGAPICALIPSWCGPAEEAEAALRPLREFGPPLADLVQPMPYVAQQRLLDDGMAPSGFQVYWRGEFLRALTDETIDALVDAYAAATSPLSVLVIEQMGGAVARVPRDATAFPNRDAAFNLAMVGRWTDPAERDVHVRWVRDVHDAVRPSALGSYVNYLGVEEGADRVRGAYGDATYARLVALKNAWDPENVFRFNQNVAPNWRLA</sequence>
<evidence type="ECO:0000256" key="3">
    <source>
        <dbReference type="ARBA" id="ARBA00022630"/>
    </source>
</evidence>
<dbReference type="SUPFAM" id="SSF55103">
    <property type="entry name" value="FAD-linked oxidases, C-terminal domain"/>
    <property type="match status" value="1"/>
</dbReference>
<protein>
    <submittedName>
        <fullName evidence="7">FAD linked oxidase domain-containing protein</fullName>
    </submittedName>
</protein>
<dbReference type="InterPro" id="IPR016164">
    <property type="entry name" value="FAD-linked_Oxase-like_C"/>
</dbReference>
<dbReference type="PANTHER" id="PTHR42973:SF39">
    <property type="entry name" value="FAD-BINDING PCMH-TYPE DOMAIN-CONTAINING PROTEIN"/>
    <property type="match status" value="1"/>
</dbReference>
<dbReference type="Gene3D" id="3.30.465.10">
    <property type="match status" value="1"/>
</dbReference>
<dbReference type="KEGG" id="gba:J421_6128"/>
<dbReference type="InterPro" id="IPR050416">
    <property type="entry name" value="FAD-linked_Oxidoreductase"/>
</dbReference>
<keyword evidence="5" id="KW-0560">Oxidoreductase</keyword>
<keyword evidence="3" id="KW-0285">Flavoprotein</keyword>
<reference evidence="7 8" key="1">
    <citation type="journal article" date="2014" name="Genome Announc.">
        <title>Genome Sequence and Methylome of Soil Bacterium Gemmatirosa kalamazoonensis KBS708T, a Member of the Rarely Cultivated Gemmatimonadetes Phylum.</title>
        <authorList>
            <person name="Debruyn J.M."/>
            <person name="Radosevich M."/>
            <person name="Wommack K.E."/>
            <person name="Polson S.W."/>
            <person name="Hauser L.J."/>
            <person name="Fawaz M.N."/>
            <person name="Korlach J."/>
            <person name="Tsai Y.C."/>
        </authorList>
    </citation>
    <scope>NUCLEOTIDE SEQUENCE [LARGE SCALE GENOMIC DNA]</scope>
    <source>
        <strain evidence="7 8">KBS708</strain>
        <plasmid evidence="8">Plasmid 2</plasmid>
    </source>
</reference>
<evidence type="ECO:0000259" key="6">
    <source>
        <dbReference type="PROSITE" id="PS51387"/>
    </source>
</evidence>
<keyword evidence="4" id="KW-0274">FAD</keyword>
<dbReference type="eggNOG" id="COG0277">
    <property type="taxonomic scope" value="Bacteria"/>
</dbReference>
<evidence type="ECO:0000313" key="8">
    <source>
        <dbReference type="Proteomes" id="UP000019151"/>
    </source>
</evidence>
<dbReference type="InterPro" id="IPR006094">
    <property type="entry name" value="Oxid_FAD_bind_N"/>
</dbReference>
<dbReference type="InterPro" id="IPR006093">
    <property type="entry name" value="Oxy_OxRdtase_FAD_BS"/>
</dbReference>
<dbReference type="Proteomes" id="UP000019151">
    <property type="component" value="Plasmid 2"/>
</dbReference>
<dbReference type="GO" id="GO:0071949">
    <property type="term" value="F:FAD binding"/>
    <property type="evidence" value="ECO:0007669"/>
    <property type="project" value="InterPro"/>
</dbReference>
<dbReference type="SUPFAM" id="SSF56176">
    <property type="entry name" value="FAD-binding/transporter-associated domain-like"/>
    <property type="match status" value="1"/>
</dbReference>
<keyword evidence="7" id="KW-0614">Plasmid</keyword>
<dbReference type="AlphaFoldDB" id="W0RVQ5"/>
<dbReference type="InterPro" id="IPR016166">
    <property type="entry name" value="FAD-bd_PCMH"/>
</dbReference>
<comment type="cofactor">
    <cofactor evidence="1">
        <name>FAD</name>
        <dbReference type="ChEBI" id="CHEBI:57692"/>
    </cofactor>
</comment>
<dbReference type="EMBL" id="CP007130">
    <property type="protein sequence ID" value="AHG93663.1"/>
    <property type="molecule type" value="Genomic_DNA"/>
</dbReference>
<proteinExistence type="inferred from homology"/>
<dbReference type="GO" id="GO:0016491">
    <property type="term" value="F:oxidoreductase activity"/>
    <property type="evidence" value="ECO:0007669"/>
    <property type="project" value="UniProtKB-KW"/>
</dbReference>
<name>W0RVQ5_9BACT</name>
<organism evidence="7 8">
    <name type="scientific">Gemmatirosa kalamazoonensis</name>
    <dbReference type="NCBI Taxonomy" id="861299"/>
    <lineage>
        <taxon>Bacteria</taxon>
        <taxon>Pseudomonadati</taxon>
        <taxon>Gemmatimonadota</taxon>
        <taxon>Gemmatimonadia</taxon>
        <taxon>Gemmatimonadales</taxon>
        <taxon>Gemmatimonadaceae</taxon>
        <taxon>Gemmatirosa</taxon>
    </lineage>
</organism>
<evidence type="ECO:0000256" key="2">
    <source>
        <dbReference type="ARBA" id="ARBA00005466"/>
    </source>
</evidence>
<dbReference type="Pfam" id="PF01565">
    <property type="entry name" value="FAD_binding_4"/>
    <property type="match status" value="1"/>
</dbReference>
<dbReference type="InterPro" id="IPR016167">
    <property type="entry name" value="FAD-bd_PCMH_sub1"/>
</dbReference>
<evidence type="ECO:0000256" key="5">
    <source>
        <dbReference type="ARBA" id="ARBA00023002"/>
    </source>
</evidence>
<keyword evidence="8" id="KW-1185">Reference proteome</keyword>